<dbReference type="EMBL" id="WOGU01000008">
    <property type="protein sequence ID" value="MUN63660.1"/>
    <property type="molecule type" value="Genomic_DNA"/>
</dbReference>
<evidence type="ECO:0000256" key="1">
    <source>
        <dbReference type="SAM" id="Phobius"/>
    </source>
</evidence>
<protein>
    <submittedName>
        <fullName evidence="2">Uncharacterized protein</fullName>
    </submittedName>
</protein>
<name>A0A6N8GN03_9MICC</name>
<keyword evidence="1" id="KW-0812">Transmembrane</keyword>
<keyword evidence="1" id="KW-0472">Membrane</keyword>
<organism evidence="2 3">
    <name type="scientific">Kocuria sediminis</name>
    <dbReference type="NCBI Taxonomy" id="1038857"/>
    <lineage>
        <taxon>Bacteria</taxon>
        <taxon>Bacillati</taxon>
        <taxon>Actinomycetota</taxon>
        <taxon>Actinomycetes</taxon>
        <taxon>Micrococcales</taxon>
        <taxon>Micrococcaceae</taxon>
        <taxon>Kocuria</taxon>
    </lineage>
</organism>
<reference evidence="2 3" key="1">
    <citation type="submission" date="2019-12" db="EMBL/GenBank/DDBJ databases">
        <authorList>
            <person name="Shi Y."/>
        </authorList>
    </citation>
    <scope>NUCLEOTIDE SEQUENCE [LARGE SCALE GENOMIC DNA]</scope>
    <source>
        <strain evidence="2 3">JCM 17929</strain>
    </source>
</reference>
<keyword evidence="3" id="KW-1185">Reference proteome</keyword>
<keyword evidence="1" id="KW-1133">Transmembrane helix</keyword>
<comment type="caution">
    <text evidence="2">The sequence shown here is derived from an EMBL/GenBank/DDBJ whole genome shotgun (WGS) entry which is preliminary data.</text>
</comment>
<dbReference type="Proteomes" id="UP000436989">
    <property type="component" value="Unassembled WGS sequence"/>
</dbReference>
<dbReference type="AlphaFoldDB" id="A0A6N8GN03"/>
<feature type="transmembrane region" description="Helical" evidence="1">
    <location>
        <begin position="31"/>
        <end position="47"/>
    </location>
</feature>
<proteinExistence type="predicted"/>
<evidence type="ECO:0000313" key="3">
    <source>
        <dbReference type="Proteomes" id="UP000436989"/>
    </source>
</evidence>
<sequence>MSGRAKLLTLDVAVLIAWVIGIRLILGEWNWFITGIGIVFLGTRMAWDARPRRDPGTEMAR</sequence>
<evidence type="ECO:0000313" key="2">
    <source>
        <dbReference type="EMBL" id="MUN63660.1"/>
    </source>
</evidence>
<dbReference type="RefSeq" id="WP_156269546.1">
    <property type="nucleotide sequence ID" value="NZ_WOGU01000008.1"/>
</dbReference>
<accession>A0A6N8GN03</accession>
<gene>
    <name evidence="2" type="ORF">GMA12_10965</name>
</gene>